<keyword evidence="3 10" id="KW-0813">Transport</keyword>
<dbReference type="EMBL" id="FNZM01000004">
    <property type="protein sequence ID" value="SEJ35818.1"/>
    <property type="molecule type" value="Genomic_DNA"/>
</dbReference>
<dbReference type="Pfam" id="PF07715">
    <property type="entry name" value="Plug"/>
    <property type="match status" value="1"/>
</dbReference>
<evidence type="ECO:0000259" key="14">
    <source>
        <dbReference type="Pfam" id="PF00593"/>
    </source>
</evidence>
<dbReference type="GO" id="GO:0015344">
    <property type="term" value="F:siderophore uptake transmembrane transporter activity"/>
    <property type="evidence" value="ECO:0007669"/>
    <property type="project" value="TreeGrafter"/>
</dbReference>
<feature type="compositionally biased region" description="Low complexity" evidence="12">
    <location>
        <begin position="45"/>
        <end position="55"/>
    </location>
</feature>
<keyword evidence="4 10" id="KW-1134">Transmembrane beta strand</keyword>
<evidence type="ECO:0000256" key="8">
    <source>
        <dbReference type="ARBA" id="ARBA00023170"/>
    </source>
</evidence>
<evidence type="ECO:0000256" key="9">
    <source>
        <dbReference type="ARBA" id="ARBA00023237"/>
    </source>
</evidence>
<dbReference type="InterPro" id="IPR000531">
    <property type="entry name" value="Beta-barrel_TonB"/>
</dbReference>
<dbReference type="Pfam" id="PF00593">
    <property type="entry name" value="TonB_dep_Rec_b-barrel"/>
    <property type="match status" value="1"/>
</dbReference>
<evidence type="ECO:0000259" key="15">
    <source>
        <dbReference type="Pfam" id="PF07715"/>
    </source>
</evidence>
<evidence type="ECO:0000256" key="1">
    <source>
        <dbReference type="ARBA" id="ARBA00004571"/>
    </source>
</evidence>
<comment type="similarity">
    <text evidence="2 10 11">Belongs to the TonB-dependent receptor family.</text>
</comment>
<dbReference type="Gene3D" id="2.40.170.20">
    <property type="entry name" value="TonB-dependent receptor, beta-barrel domain"/>
    <property type="match status" value="1"/>
</dbReference>
<comment type="caution">
    <text evidence="16">The sequence shown here is derived from an EMBL/GenBank/DDBJ whole genome shotgun (WGS) entry which is preliminary data.</text>
</comment>
<evidence type="ECO:0000256" key="5">
    <source>
        <dbReference type="ARBA" id="ARBA00022692"/>
    </source>
</evidence>
<feature type="domain" description="TonB-dependent receptor-like beta-barrel" evidence="14">
    <location>
        <begin position="284"/>
        <end position="700"/>
    </location>
</feature>
<dbReference type="AlphaFoldDB" id="A0AAQ1GDE0"/>
<evidence type="ECO:0000256" key="12">
    <source>
        <dbReference type="SAM" id="MobiDB-lite"/>
    </source>
</evidence>
<dbReference type="RefSeq" id="WP_244144361.1">
    <property type="nucleotide sequence ID" value="NZ_CADFGN010000007.1"/>
</dbReference>
<proteinExistence type="inferred from homology"/>
<evidence type="ECO:0000256" key="4">
    <source>
        <dbReference type="ARBA" id="ARBA00022452"/>
    </source>
</evidence>
<dbReference type="InterPro" id="IPR039426">
    <property type="entry name" value="TonB-dep_rcpt-like"/>
</dbReference>
<evidence type="ECO:0000256" key="13">
    <source>
        <dbReference type="SAM" id="SignalP"/>
    </source>
</evidence>
<feature type="signal peptide" evidence="13">
    <location>
        <begin position="1"/>
        <end position="25"/>
    </location>
</feature>
<dbReference type="InterPro" id="IPR012910">
    <property type="entry name" value="Plug_dom"/>
</dbReference>
<dbReference type="GO" id="GO:0009279">
    <property type="term" value="C:cell outer membrane"/>
    <property type="evidence" value="ECO:0007669"/>
    <property type="project" value="UniProtKB-SubCell"/>
</dbReference>
<dbReference type="Gene3D" id="2.170.130.10">
    <property type="entry name" value="TonB-dependent receptor, plug domain"/>
    <property type="match status" value="1"/>
</dbReference>
<dbReference type="GO" id="GO:0015891">
    <property type="term" value="P:siderophore transport"/>
    <property type="evidence" value="ECO:0007669"/>
    <property type="project" value="InterPro"/>
</dbReference>
<evidence type="ECO:0000256" key="2">
    <source>
        <dbReference type="ARBA" id="ARBA00009810"/>
    </source>
</evidence>
<dbReference type="PROSITE" id="PS52016">
    <property type="entry name" value="TONB_DEPENDENT_REC_3"/>
    <property type="match status" value="1"/>
</dbReference>
<feature type="chain" id="PRO_5042923076" evidence="13">
    <location>
        <begin position="26"/>
        <end position="730"/>
    </location>
</feature>
<dbReference type="NCBIfam" id="TIGR01783">
    <property type="entry name" value="TonB-siderophor"/>
    <property type="match status" value="1"/>
</dbReference>
<gene>
    <name evidence="16" type="ORF">SAMN05216550_104142</name>
</gene>
<dbReference type="InterPro" id="IPR036942">
    <property type="entry name" value="Beta-barrel_TonB_sf"/>
</dbReference>
<sequence length="730" mass="79855">MGARTSLSAALLVSAGVTLSTLSTAGWAQAIAQTETKPATQSDNTGDAATSAAADGKALPTVKVNAARDSETASPKRVTAGALGNRRQVDTPFSTDVVTTERGKDLLANTANDLFKYDPAVTIVGDNATGENSAFAIRGLAVDMLNGVKVDGQNFPSWDTELSLEQFEQVEVLKGLSGFMYGFSTPGGIVNYVLKRPTDDPYRSFSIGYQSAGVFSEKIDLGGRFGNDKRFGYRLNLVNEDGNTAEANGHVRRQVASLALDLRITPDLTWTADAFYQKRKTNGTLFGIYVGGGLGIPDAGKVTRDLTQPQNFYETEIASFGTGLDYRISDTWRASLKYRFAKENRTNSDSLLYVYNAAGDYQNTLYAALTRYFYQNVDAMVQGKFNTGPFKHDVVIGASYQTQQSEYDDSEGWNDGYSLGTGNLYQSTLLTNDAVHIGENLFRHERTTQTALYASDTVQITPRLSALLGLRYTQFRDRVYNVDQSVQADYSANPVTPTGALMFKLDPDTTVYASYVEALQQGGASSNTNVNYPQTFGPLKSKQYEVGLKADHRNWGANLALFRIDQGYEYTNSANVFTQSGTKRYQGIDASGWLQLAADWRLMGGVMWLNAKAVDVDDASVDGKRIYGAPRFTVTGRVEYNPSYLRALTVAFGGKYVGNMAVDAANTQFVPAYTTWDLSAKYATQVAGKDVTLRAGVNNLFNRRYWTAAWGYYVMPSATRTFVANATLEF</sequence>
<evidence type="ECO:0000256" key="10">
    <source>
        <dbReference type="PROSITE-ProRule" id="PRU01360"/>
    </source>
</evidence>
<keyword evidence="6 11" id="KW-0798">TonB box</keyword>
<dbReference type="Proteomes" id="UP000183529">
    <property type="component" value="Unassembled WGS sequence"/>
</dbReference>
<dbReference type="GO" id="GO:0038023">
    <property type="term" value="F:signaling receptor activity"/>
    <property type="evidence" value="ECO:0007669"/>
    <property type="project" value="InterPro"/>
</dbReference>
<dbReference type="CDD" id="cd01347">
    <property type="entry name" value="ligand_gated_channel"/>
    <property type="match status" value="1"/>
</dbReference>
<keyword evidence="13" id="KW-0732">Signal</keyword>
<comment type="subcellular location">
    <subcellularLocation>
        <location evidence="1 10">Cell outer membrane</location>
        <topology evidence="1 10">Multi-pass membrane protein</topology>
    </subcellularLocation>
</comment>
<name>A0AAQ1GDE0_9BURK</name>
<organism evidence="16 17">
    <name type="scientific">Paraburkholderia tropica</name>
    <dbReference type="NCBI Taxonomy" id="92647"/>
    <lineage>
        <taxon>Bacteria</taxon>
        <taxon>Pseudomonadati</taxon>
        <taxon>Pseudomonadota</taxon>
        <taxon>Betaproteobacteria</taxon>
        <taxon>Burkholderiales</taxon>
        <taxon>Burkholderiaceae</taxon>
        <taxon>Paraburkholderia</taxon>
    </lineage>
</organism>
<evidence type="ECO:0000313" key="16">
    <source>
        <dbReference type="EMBL" id="SEJ35818.1"/>
    </source>
</evidence>
<dbReference type="PANTHER" id="PTHR32552:SF82">
    <property type="entry name" value="FCUA PROTEIN"/>
    <property type="match status" value="1"/>
</dbReference>
<feature type="region of interest" description="Disordered" evidence="12">
    <location>
        <begin position="35"/>
        <end position="55"/>
    </location>
</feature>
<accession>A0AAQ1GDE0</accession>
<evidence type="ECO:0000256" key="3">
    <source>
        <dbReference type="ARBA" id="ARBA00022448"/>
    </source>
</evidence>
<protein>
    <submittedName>
        <fullName evidence="16">Iron complex outermembrane recepter protein</fullName>
    </submittedName>
</protein>
<keyword evidence="8" id="KW-0675">Receptor</keyword>
<feature type="compositionally biased region" description="Polar residues" evidence="12">
    <location>
        <begin position="35"/>
        <end position="44"/>
    </location>
</feature>
<keyword evidence="5 10" id="KW-0812">Transmembrane</keyword>
<feature type="domain" description="TonB-dependent receptor plug" evidence="15">
    <location>
        <begin position="88"/>
        <end position="189"/>
    </location>
</feature>
<keyword evidence="9 10" id="KW-0998">Cell outer membrane</keyword>
<evidence type="ECO:0000256" key="7">
    <source>
        <dbReference type="ARBA" id="ARBA00023136"/>
    </source>
</evidence>
<dbReference type="InterPro" id="IPR010105">
    <property type="entry name" value="TonB_sidphr_rcpt"/>
</dbReference>
<evidence type="ECO:0000313" key="17">
    <source>
        <dbReference type="Proteomes" id="UP000183529"/>
    </source>
</evidence>
<keyword evidence="7 10" id="KW-0472">Membrane</keyword>
<reference evidence="16 17" key="1">
    <citation type="submission" date="2016-10" db="EMBL/GenBank/DDBJ databases">
        <authorList>
            <person name="Varghese N."/>
            <person name="Submissions S."/>
        </authorList>
    </citation>
    <scope>NUCLEOTIDE SEQUENCE [LARGE SCALE GENOMIC DNA]</scope>
    <source>
        <strain evidence="16 17">LMG 22274</strain>
    </source>
</reference>
<dbReference type="PANTHER" id="PTHR32552">
    <property type="entry name" value="FERRICHROME IRON RECEPTOR-RELATED"/>
    <property type="match status" value="1"/>
</dbReference>
<evidence type="ECO:0000256" key="11">
    <source>
        <dbReference type="RuleBase" id="RU003357"/>
    </source>
</evidence>
<evidence type="ECO:0000256" key="6">
    <source>
        <dbReference type="ARBA" id="ARBA00023077"/>
    </source>
</evidence>
<dbReference type="InterPro" id="IPR037066">
    <property type="entry name" value="Plug_dom_sf"/>
</dbReference>
<dbReference type="SUPFAM" id="SSF56935">
    <property type="entry name" value="Porins"/>
    <property type="match status" value="1"/>
</dbReference>